<dbReference type="InterPro" id="IPR027443">
    <property type="entry name" value="IPNS-like_sf"/>
</dbReference>
<dbReference type="Pfam" id="PF14226">
    <property type="entry name" value="DIOX_N"/>
    <property type="match status" value="1"/>
</dbReference>
<sequence>NPIPANSLQKGDFDNIPLIDLSTLKGSNLIERKKLAHQVYEACTHVGFFYIKNHGIAEELLDSVHEAARQFFSLPEEHKMECYLGKSKKFHGFSPLFAELSTGADLDDPADRPSQASFSEAFDIGYETLGDSQKAADDPAPLDPYELYGGNQWPREDILPGFRGTFLRYYAQALDLSRELMRIFALALDLEEHFFDDKMKYPGAMSRLMHYPPQPANGELTAGLAAHTDYECLTILSQGHVPALQVRNNRGEWVLATPIPGTLVVNIGDCLATWTNHRFKSTIHRVVNLTGEERYTVPFFFGVDYDVTISVLESCTSDDRPACEVPFKAGDYVRQKLSRAFIGYDMQPPAVNSKAT</sequence>
<dbReference type="PROSITE" id="PS51471">
    <property type="entry name" value="FE2OG_OXY"/>
    <property type="match status" value="1"/>
</dbReference>
<dbReference type="InterPro" id="IPR026992">
    <property type="entry name" value="DIOX_N"/>
</dbReference>
<protein>
    <submittedName>
        <fullName evidence="7">2OG-Fe(II) oxygenase family oxidoreductase</fullName>
    </submittedName>
</protein>
<reference evidence="7" key="2">
    <citation type="journal article" date="2023" name="IMA Fungus">
        <title>Comparative genomic study of the Penicillium genus elucidates a diverse pangenome and 15 lateral gene transfer events.</title>
        <authorList>
            <person name="Petersen C."/>
            <person name="Sorensen T."/>
            <person name="Nielsen M.R."/>
            <person name="Sondergaard T.E."/>
            <person name="Sorensen J.L."/>
            <person name="Fitzpatrick D.A."/>
            <person name="Frisvad J.C."/>
            <person name="Nielsen K.L."/>
        </authorList>
    </citation>
    <scope>NUCLEOTIDE SEQUENCE</scope>
    <source>
        <strain evidence="7">IBT 15544</strain>
    </source>
</reference>
<dbReference type="EMBL" id="JAPQKR010000014">
    <property type="protein sequence ID" value="KAJ5198508.1"/>
    <property type="molecule type" value="Genomic_DNA"/>
</dbReference>
<dbReference type="OrthoDB" id="288590at2759"/>
<evidence type="ECO:0000259" key="6">
    <source>
        <dbReference type="PROSITE" id="PS51471"/>
    </source>
</evidence>
<keyword evidence="4 5" id="KW-0408">Iron</keyword>
<keyword evidence="3 5" id="KW-0560">Oxidoreductase</keyword>
<dbReference type="GO" id="GO:0016491">
    <property type="term" value="F:oxidoreductase activity"/>
    <property type="evidence" value="ECO:0007669"/>
    <property type="project" value="UniProtKB-KW"/>
</dbReference>
<dbReference type="SUPFAM" id="SSF51197">
    <property type="entry name" value="Clavaminate synthase-like"/>
    <property type="match status" value="1"/>
</dbReference>
<reference evidence="7" key="1">
    <citation type="submission" date="2022-12" db="EMBL/GenBank/DDBJ databases">
        <authorList>
            <person name="Petersen C."/>
        </authorList>
    </citation>
    <scope>NUCLEOTIDE SEQUENCE</scope>
    <source>
        <strain evidence="7">IBT 15544</strain>
    </source>
</reference>
<name>A0A9W9JK91_9EURO</name>
<dbReference type="PRINTS" id="PR00682">
    <property type="entry name" value="IPNSYNTHASE"/>
</dbReference>
<accession>A0A9W9JK91</accession>
<dbReference type="GeneID" id="83181988"/>
<organism evidence="7 8">
    <name type="scientific">Penicillium cinerascens</name>
    <dbReference type="NCBI Taxonomy" id="70096"/>
    <lineage>
        <taxon>Eukaryota</taxon>
        <taxon>Fungi</taxon>
        <taxon>Dikarya</taxon>
        <taxon>Ascomycota</taxon>
        <taxon>Pezizomycotina</taxon>
        <taxon>Eurotiomycetes</taxon>
        <taxon>Eurotiomycetidae</taxon>
        <taxon>Eurotiales</taxon>
        <taxon>Aspergillaceae</taxon>
        <taxon>Penicillium</taxon>
    </lineage>
</organism>
<evidence type="ECO:0000256" key="2">
    <source>
        <dbReference type="ARBA" id="ARBA00022723"/>
    </source>
</evidence>
<evidence type="ECO:0000256" key="3">
    <source>
        <dbReference type="ARBA" id="ARBA00023002"/>
    </source>
</evidence>
<evidence type="ECO:0000313" key="7">
    <source>
        <dbReference type="EMBL" id="KAJ5198508.1"/>
    </source>
</evidence>
<dbReference type="Proteomes" id="UP001150904">
    <property type="component" value="Unassembled WGS sequence"/>
</dbReference>
<dbReference type="Pfam" id="PF03171">
    <property type="entry name" value="2OG-FeII_Oxy"/>
    <property type="match status" value="1"/>
</dbReference>
<dbReference type="Gene3D" id="2.60.120.330">
    <property type="entry name" value="B-lactam Antibiotic, Isopenicillin N Synthase, Chain"/>
    <property type="match status" value="1"/>
</dbReference>
<evidence type="ECO:0000256" key="5">
    <source>
        <dbReference type="RuleBase" id="RU003682"/>
    </source>
</evidence>
<gene>
    <name evidence="7" type="ORF">N7498_007625</name>
</gene>
<keyword evidence="8" id="KW-1185">Reference proteome</keyword>
<feature type="non-terminal residue" evidence="7">
    <location>
        <position position="1"/>
    </location>
</feature>
<comment type="similarity">
    <text evidence="1 5">Belongs to the iron/ascorbate-dependent oxidoreductase family.</text>
</comment>
<feature type="domain" description="Fe2OG dioxygenase" evidence="6">
    <location>
        <begin position="200"/>
        <end position="303"/>
    </location>
</feature>
<dbReference type="GO" id="GO:0044283">
    <property type="term" value="P:small molecule biosynthetic process"/>
    <property type="evidence" value="ECO:0007669"/>
    <property type="project" value="UniProtKB-ARBA"/>
</dbReference>
<dbReference type="InterPro" id="IPR005123">
    <property type="entry name" value="Oxoglu/Fe-dep_dioxygenase_dom"/>
</dbReference>
<dbReference type="RefSeq" id="XP_058306936.1">
    <property type="nucleotide sequence ID" value="XM_058454687.1"/>
</dbReference>
<evidence type="ECO:0000256" key="1">
    <source>
        <dbReference type="ARBA" id="ARBA00008056"/>
    </source>
</evidence>
<evidence type="ECO:0000313" key="8">
    <source>
        <dbReference type="Proteomes" id="UP001150904"/>
    </source>
</evidence>
<dbReference type="GO" id="GO:0046872">
    <property type="term" value="F:metal ion binding"/>
    <property type="evidence" value="ECO:0007669"/>
    <property type="project" value="UniProtKB-KW"/>
</dbReference>
<comment type="caution">
    <text evidence="7">The sequence shown here is derived from an EMBL/GenBank/DDBJ whole genome shotgun (WGS) entry which is preliminary data.</text>
</comment>
<dbReference type="PANTHER" id="PTHR10209">
    <property type="entry name" value="OXIDOREDUCTASE, 2OG-FE II OXYGENASE FAMILY PROTEIN"/>
    <property type="match status" value="1"/>
</dbReference>
<proteinExistence type="inferred from homology"/>
<dbReference type="InterPro" id="IPR044861">
    <property type="entry name" value="IPNS-like_FE2OG_OXY"/>
</dbReference>
<dbReference type="AlphaFoldDB" id="A0A9W9JK91"/>
<dbReference type="PANTHER" id="PTHR10209:SF881">
    <property type="entry name" value="FI07970P-RELATED"/>
    <property type="match status" value="1"/>
</dbReference>
<keyword evidence="2 5" id="KW-0479">Metal-binding</keyword>
<evidence type="ECO:0000256" key="4">
    <source>
        <dbReference type="ARBA" id="ARBA00023004"/>
    </source>
</evidence>